<dbReference type="Gene3D" id="2.40.50.170">
    <property type="entry name" value="Cysteine proteinases. Chain C"/>
    <property type="match status" value="1"/>
</dbReference>
<dbReference type="InterPro" id="IPR013201">
    <property type="entry name" value="Prot_inhib_I29"/>
</dbReference>
<keyword evidence="2" id="KW-0645">Protease</keyword>
<dbReference type="PROSITE" id="PS00139">
    <property type="entry name" value="THIOL_PROTEASE_CYS"/>
    <property type="match status" value="1"/>
</dbReference>
<proteinExistence type="inferred from homology"/>
<keyword evidence="11" id="KW-1185">Reference proteome</keyword>
<accession>A0A9N9WYB5</accession>
<dbReference type="InterPro" id="IPR000668">
    <property type="entry name" value="Peptidase_C1A_C"/>
</dbReference>
<evidence type="ECO:0000256" key="3">
    <source>
        <dbReference type="ARBA" id="ARBA00022801"/>
    </source>
</evidence>
<dbReference type="EMBL" id="OU895880">
    <property type="protein sequence ID" value="CAG9810828.1"/>
    <property type="molecule type" value="Genomic_DNA"/>
</dbReference>
<evidence type="ECO:0000259" key="9">
    <source>
        <dbReference type="SMART" id="SM00848"/>
    </source>
</evidence>
<evidence type="ECO:0000256" key="7">
    <source>
        <dbReference type="SAM" id="SignalP"/>
    </source>
</evidence>
<organism evidence="10 11">
    <name type="scientific">Chironomus riparius</name>
    <dbReference type="NCBI Taxonomy" id="315576"/>
    <lineage>
        <taxon>Eukaryota</taxon>
        <taxon>Metazoa</taxon>
        <taxon>Ecdysozoa</taxon>
        <taxon>Arthropoda</taxon>
        <taxon>Hexapoda</taxon>
        <taxon>Insecta</taxon>
        <taxon>Pterygota</taxon>
        <taxon>Neoptera</taxon>
        <taxon>Endopterygota</taxon>
        <taxon>Diptera</taxon>
        <taxon>Nematocera</taxon>
        <taxon>Chironomoidea</taxon>
        <taxon>Chironomidae</taxon>
        <taxon>Chironominae</taxon>
        <taxon>Chironomus</taxon>
    </lineage>
</organism>
<feature type="domain" description="Peptidase C1A papain C-terminal" evidence="8">
    <location>
        <begin position="137"/>
        <end position="331"/>
    </location>
</feature>
<keyword evidence="4" id="KW-0788">Thiol protease</keyword>
<evidence type="ECO:0000256" key="6">
    <source>
        <dbReference type="ARBA" id="ARBA00023157"/>
    </source>
</evidence>
<dbReference type="GO" id="GO:0008234">
    <property type="term" value="F:cysteine-type peptidase activity"/>
    <property type="evidence" value="ECO:0007669"/>
    <property type="project" value="UniProtKB-KW"/>
</dbReference>
<keyword evidence="5" id="KW-0865">Zymogen</keyword>
<dbReference type="CDD" id="cd02248">
    <property type="entry name" value="Peptidase_C1A"/>
    <property type="match status" value="1"/>
</dbReference>
<dbReference type="InterPro" id="IPR013128">
    <property type="entry name" value="Peptidase_C1A"/>
</dbReference>
<dbReference type="AlphaFoldDB" id="A0A9N9WYB5"/>
<dbReference type="Proteomes" id="UP001153620">
    <property type="component" value="Chromosome 4"/>
</dbReference>
<protein>
    <submittedName>
        <fullName evidence="10">Uncharacterized protein</fullName>
    </submittedName>
</protein>
<reference evidence="10" key="1">
    <citation type="submission" date="2022-01" db="EMBL/GenBank/DDBJ databases">
        <authorList>
            <person name="King R."/>
        </authorList>
    </citation>
    <scope>NUCLEOTIDE SEQUENCE</scope>
</reference>
<dbReference type="GO" id="GO:0006508">
    <property type="term" value="P:proteolysis"/>
    <property type="evidence" value="ECO:0007669"/>
    <property type="project" value="UniProtKB-KW"/>
</dbReference>
<reference evidence="10" key="2">
    <citation type="submission" date="2022-10" db="EMBL/GenBank/DDBJ databases">
        <authorList>
            <consortium name="ENA_rothamsted_submissions"/>
            <consortium name="culmorum"/>
            <person name="King R."/>
        </authorList>
    </citation>
    <scope>NUCLEOTIDE SEQUENCE</scope>
</reference>
<dbReference type="SMART" id="SM00645">
    <property type="entry name" value="Pept_C1"/>
    <property type="match status" value="1"/>
</dbReference>
<evidence type="ECO:0000256" key="2">
    <source>
        <dbReference type="ARBA" id="ARBA00022670"/>
    </source>
</evidence>
<dbReference type="Pfam" id="PF00112">
    <property type="entry name" value="Peptidase_C1"/>
    <property type="match status" value="2"/>
</dbReference>
<dbReference type="SUPFAM" id="SSF54001">
    <property type="entry name" value="Cysteine proteinases"/>
    <property type="match status" value="1"/>
</dbReference>
<evidence type="ECO:0000256" key="5">
    <source>
        <dbReference type="ARBA" id="ARBA00023145"/>
    </source>
</evidence>
<feature type="signal peptide" evidence="7">
    <location>
        <begin position="1"/>
        <end position="26"/>
    </location>
</feature>
<keyword evidence="3" id="KW-0378">Hydrolase</keyword>
<keyword evidence="7" id="KW-0732">Signal</keyword>
<dbReference type="InterPro" id="IPR039417">
    <property type="entry name" value="Peptidase_C1A_papain-like"/>
</dbReference>
<dbReference type="Gene3D" id="3.90.70.10">
    <property type="entry name" value="Cysteine proteinases"/>
    <property type="match status" value="1"/>
</dbReference>
<dbReference type="SMART" id="SM00848">
    <property type="entry name" value="Inhibitor_I29"/>
    <property type="match status" value="1"/>
</dbReference>
<keyword evidence="6" id="KW-1015">Disulfide bond</keyword>
<evidence type="ECO:0000313" key="10">
    <source>
        <dbReference type="EMBL" id="CAG9810828.1"/>
    </source>
</evidence>
<dbReference type="OrthoDB" id="387093at2759"/>
<evidence type="ECO:0000313" key="11">
    <source>
        <dbReference type="Proteomes" id="UP001153620"/>
    </source>
</evidence>
<evidence type="ECO:0000259" key="8">
    <source>
        <dbReference type="SMART" id="SM00645"/>
    </source>
</evidence>
<gene>
    <name evidence="10" type="ORF">CHIRRI_LOCUS13640</name>
</gene>
<feature type="domain" description="Cathepsin propeptide inhibitor" evidence="9">
    <location>
        <begin position="39"/>
        <end position="96"/>
    </location>
</feature>
<evidence type="ECO:0000256" key="4">
    <source>
        <dbReference type="ARBA" id="ARBA00022807"/>
    </source>
</evidence>
<evidence type="ECO:0000256" key="1">
    <source>
        <dbReference type="ARBA" id="ARBA00008455"/>
    </source>
</evidence>
<sequence>MNLKTSIPAIFILTYVAISFIQPAQSCTDTCTADEIKAFEKFKQEFYKSYSTAADECTARGIFCKNYRKIIDNNNNSSSTYKMAVTSSTDQLSEDSRSTGMVDPPPLEVAKRNTTSAKLIRKAKKVKANQFAQNTVKESSGNVNNGPLTGPVKDQGNCGSCWAFCSAAVLQYQAKVYQNRTIEVSEQDFLECNAYASMYGCNGGNPIFAMTYAYKTGVIPMVKYPYRQTKEACRRSSSMGQNYPTLGDVTMANANGDESVLRRIIDSYGVIAIAMGTTTGFTSYSSGVFDDPACPTKVSHCVGTDWGEAGYFRMKRGTNTCGIETANYYVVVPK</sequence>
<name>A0A9N9WYB5_9DIPT</name>
<feature type="chain" id="PRO_5040285929" evidence="7">
    <location>
        <begin position="27"/>
        <end position="334"/>
    </location>
</feature>
<dbReference type="Gene3D" id="1.10.287.2250">
    <property type="match status" value="1"/>
</dbReference>
<comment type="similarity">
    <text evidence="1">Belongs to the peptidase C1 family.</text>
</comment>
<dbReference type="InterPro" id="IPR038765">
    <property type="entry name" value="Papain-like_cys_pep_sf"/>
</dbReference>
<dbReference type="InterPro" id="IPR000169">
    <property type="entry name" value="Pept_cys_AS"/>
</dbReference>
<dbReference type="Pfam" id="PF08246">
    <property type="entry name" value="Inhibitor_I29"/>
    <property type="match status" value="1"/>
</dbReference>
<dbReference type="PANTHER" id="PTHR12411">
    <property type="entry name" value="CYSTEINE PROTEASE FAMILY C1-RELATED"/>
    <property type="match status" value="1"/>
</dbReference>